<evidence type="ECO:0000313" key="2">
    <source>
        <dbReference type="EMBL" id="EJK48220.1"/>
    </source>
</evidence>
<name>K0R638_THAOC</name>
<sequence length="75" mass="7891">AAPAAARPAIPLRRAPRAPGHRGRDEELPPPPQPTRQRPVPASGAGDPPRLGPHVGNTLRRPQLDGGQDALVHRA</sequence>
<gene>
    <name evidence="2" type="ORF">THAOC_33003</name>
</gene>
<dbReference type="EMBL" id="AGNL01046128">
    <property type="protein sequence ID" value="EJK48220.1"/>
    <property type="molecule type" value="Genomic_DNA"/>
</dbReference>
<evidence type="ECO:0000313" key="3">
    <source>
        <dbReference type="Proteomes" id="UP000266841"/>
    </source>
</evidence>
<feature type="non-terminal residue" evidence="2">
    <location>
        <position position="1"/>
    </location>
</feature>
<comment type="caution">
    <text evidence="2">The sequence shown here is derived from an EMBL/GenBank/DDBJ whole genome shotgun (WGS) entry which is preliminary data.</text>
</comment>
<dbReference type="AlphaFoldDB" id="K0R638"/>
<dbReference type="Proteomes" id="UP000266841">
    <property type="component" value="Unassembled WGS sequence"/>
</dbReference>
<keyword evidence="3" id="KW-1185">Reference proteome</keyword>
<reference evidence="2 3" key="1">
    <citation type="journal article" date="2012" name="Genome Biol.">
        <title>Genome and low-iron response of an oceanic diatom adapted to chronic iron limitation.</title>
        <authorList>
            <person name="Lommer M."/>
            <person name="Specht M."/>
            <person name="Roy A.S."/>
            <person name="Kraemer L."/>
            <person name="Andreson R."/>
            <person name="Gutowska M.A."/>
            <person name="Wolf J."/>
            <person name="Bergner S.V."/>
            <person name="Schilhabel M.B."/>
            <person name="Klostermeier U.C."/>
            <person name="Beiko R.G."/>
            <person name="Rosenstiel P."/>
            <person name="Hippler M."/>
            <person name="Laroche J."/>
        </authorList>
    </citation>
    <scope>NUCLEOTIDE SEQUENCE [LARGE SCALE GENOMIC DNA]</scope>
    <source>
        <strain evidence="2 3">CCMP1005</strain>
    </source>
</reference>
<proteinExistence type="predicted"/>
<accession>K0R638</accession>
<organism evidence="2 3">
    <name type="scientific">Thalassiosira oceanica</name>
    <name type="common">Marine diatom</name>
    <dbReference type="NCBI Taxonomy" id="159749"/>
    <lineage>
        <taxon>Eukaryota</taxon>
        <taxon>Sar</taxon>
        <taxon>Stramenopiles</taxon>
        <taxon>Ochrophyta</taxon>
        <taxon>Bacillariophyta</taxon>
        <taxon>Coscinodiscophyceae</taxon>
        <taxon>Thalassiosirophycidae</taxon>
        <taxon>Thalassiosirales</taxon>
        <taxon>Thalassiosiraceae</taxon>
        <taxon>Thalassiosira</taxon>
    </lineage>
</organism>
<protein>
    <submittedName>
        <fullName evidence="2">Uncharacterized protein</fullName>
    </submittedName>
</protein>
<feature type="compositionally biased region" description="Low complexity" evidence="1">
    <location>
        <begin position="1"/>
        <end position="13"/>
    </location>
</feature>
<evidence type="ECO:0000256" key="1">
    <source>
        <dbReference type="SAM" id="MobiDB-lite"/>
    </source>
</evidence>
<feature type="region of interest" description="Disordered" evidence="1">
    <location>
        <begin position="1"/>
        <end position="75"/>
    </location>
</feature>